<dbReference type="EMBL" id="BARV01025325">
    <property type="protein sequence ID" value="GAI43194.1"/>
    <property type="molecule type" value="Genomic_DNA"/>
</dbReference>
<sequence>IEGLLVARELYERKEIKRFAVVCLPHLCDQWQDELKSKFGVEAVIIRSGTATALERQIRVHENIFRAFPFQIISIDYIKTGNKRQVFIDHCPELIIVDEAHTCARPAGANNSQQLRYHLLHDISRKEDQHLLLLTATPHSGKQAEFQSLLGMLKPDYEKIEIISSSEKERKDIAKCFVQRRRADVVKWLGEETKFPDRISTDRDYEVGKEYGDIFNDILAYAREIVAASSGDGRKQRYSYWDSMADRNERLH</sequence>
<feature type="domain" description="Helicase ATP-binding" evidence="1">
    <location>
        <begin position="1"/>
        <end position="156"/>
    </location>
</feature>
<comment type="caution">
    <text evidence="2">The sequence shown here is derived from an EMBL/GenBank/DDBJ whole genome shotgun (WGS) entry which is preliminary data.</text>
</comment>
<accession>X1QIV4</accession>
<dbReference type="InterPro" id="IPR038718">
    <property type="entry name" value="SNF2-like_sf"/>
</dbReference>
<evidence type="ECO:0000259" key="1">
    <source>
        <dbReference type="PROSITE" id="PS51192"/>
    </source>
</evidence>
<dbReference type="Pfam" id="PF00176">
    <property type="entry name" value="SNF2-rel_dom"/>
    <property type="match status" value="1"/>
</dbReference>
<feature type="non-terminal residue" evidence="2">
    <location>
        <position position="1"/>
    </location>
</feature>
<protein>
    <recommendedName>
        <fullName evidence="1">Helicase ATP-binding domain-containing protein</fullName>
    </recommendedName>
</protein>
<dbReference type="InterPro" id="IPR014001">
    <property type="entry name" value="Helicase_ATP-bd"/>
</dbReference>
<dbReference type="Gene3D" id="3.40.50.10810">
    <property type="entry name" value="Tandem AAA-ATPase domain"/>
    <property type="match status" value="1"/>
</dbReference>
<dbReference type="GO" id="GO:0005524">
    <property type="term" value="F:ATP binding"/>
    <property type="evidence" value="ECO:0007669"/>
    <property type="project" value="InterPro"/>
</dbReference>
<dbReference type="PROSITE" id="PS51192">
    <property type="entry name" value="HELICASE_ATP_BIND_1"/>
    <property type="match status" value="1"/>
</dbReference>
<dbReference type="AlphaFoldDB" id="X1QIV4"/>
<dbReference type="SUPFAM" id="SSF52540">
    <property type="entry name" value="P-loop containing nucleoside triphosphate hydrolases"/>
    <property type="match status" value="1"/>
</dbReference>
<dbReference type="InterPro" id="IPR027417">
    <property type="entry name" value="P-loop_NTPase"/>
</dbReference>
<evidence type="ECO:0000313" key="2">
    <source>
        <dbReference type="EMBL" id="GAI43194.1"/>
    </source>
</evidence>
<name>X1QIV4_9ZZZZ</name>
<proteinExistence type="predicted"/>
<organism evidence="2">
    <name type="scientific">marine sediment metagenome</name>
    <dbReference type="NCBI Taxonomy" id="412755"/>
    <lineage>
        <taxon>unclassified sequences</taxon>
        <taxon>metagenomes</taxon>
        <taxon>ecological metagenomes</taxon>
    </lineage>
</organism>
<dbReference type="InterPro" id="IPR000330">
    <property type="entry name" value="SNF2_N"/>
</dbReference>
<gene>
    <name evidence="2" type="ORF">S06H3_41152</name>
</gene>
<reference evidence="2" key="1">
    <citation type="journal article" date="2014" name="Front. Microbiol.">
        <title>High frequency of phylogenetically diverse reductive dehalogenase-homologous genes in deep subseafloor sedimentary metagenomes.</title>
        <authorList>
            <person name="Kawai M."/>
            <person name="Futagami T."/>
            <person name="Toyoda A."/>
            <person name="Takaki Y."/>
            <person name="Nishi S."/>
            <person name="Hori S."/>
            <person name="Arai W."/>
            <person name="Tsubouchi T."/>
            <person name="Morono Y."/>
            <person name="Uchiyama I."/>
            <person name="Ito T."/>
            <person name="Fujiyama A."/>
            <person name="Inagaki F."/>
            <person name="Takami H."/>
        </authorList>
    </citation>
    <scope>NUCLEOTIDE SEQUENCE</scope>
    <source>
        <strain evidence="2">Expedition CK06-06</strain>
    </source>
</reference>